<dbReference type="InterPro" id="IPR000073">
    <property type="entry name" value="AB_hydrolase_1"/>
</dbReference>
<dbReference type="AlphaFoldDB" id="A0A1G6URM9"/>
<keyword evidence="3" id="KW-1185">Reference proteome</keyword>
<dbReference type="GO" id="GO:0016787">
    <property type="term" value="F:hydrolase activity"/>
    <property type="evidence" value="ECO:0007669"/>
    <property type="project" value="UniProtKB-KW"/>
</dbReference>
<dbReference type="Pfam" id="PF12697">
    <property type="entry name" value="Abhydrolase_6"/>
    <property type="match status" value="1"/>
</dbReference>
<dbReference type="Proteomes" id="UP000199039">
    <property type="component" value="Unassembled WGS sequence"/>
</dbReference>
<evidence type="ECO:0000259" key="1">
    <source>
        <dbReference type="Pfam" id="PF12697"/>
    </source>
</evidence>
<evidence type="ECO:0000313" key="3">
    <source>
        <dbReference type="Proteomes" id="UP000199039"/>
    </source>
</evidence>
<evidence type="ECO:0000313" key="2">
    <source>
        <dbReference type="EMBL" id="SDD43356.1"/>
    </source>
</evidence>
<name>A0A1G6URM9_9MICO</name>
<dbReference type="EMBL" id="FMYH01000007">
    <property type="protein sequence ID" value="SDD43356.1"/>
    <property type="molecule type" value="Genomic_DNA"/>
</dbReference>
<accession>A0A1G6URM9</accession>
<organism evidence="2 3">
    <name type="scientific">Sanguibacter gelidistatuariae</name>
    <dbReference type="NCBI Taxonomy" id="1814289"/>
    <lineage>
        <taxon>Bacteria</taxon>
        <taxon>Bacillati</taxon>
        <taxon>Actinomycetota</taxon>
        <taxon>Actinomycetes</taxon>
        <taxon>Micrococcales</taxon>
        <taxon>Sanguibacteraceae</taxon>
        <taxon>Sanguibacter</taxon>
    </lineage>
</organism>
<dbReference type="OrthoDB" id="9770427at2"/>
<protein>
    <submittedName>
        <fullName evidence="2">Alpha/beta hydrolase family protein</fullName>
    </submittedName>
</protein>
<feature type="domain" description="AB hydrolase-1" evidence="1">
    <location>
        <begin position="49"/>
        <end position="169"/>
    </location>
</feature>
<gene>
    <name evidence="2" type="ORF">SAMN05216410_3313</name>
</gene>
<dbReference type="SUPFAM" id="SSF53474">
    <property type="entry name" value="alpha/beta-Hydrolases"/>
    <property type="match status" value="1"/>
</dbReference>
<dbReference type="Gene3D" id="3.40.50.1820">
    <property type="entry name" value="alpha/beta hydrolase"/>
    <property type="match status" value="1"/>
</dbReference>
<proteinExistence type="predicted"/>
<keyword evidence="2" id="KW-0378">Hydrolase</keyword>
<reference evidence="2 3" key="1">
    <citation type="submission" date="2016-09" db="EMBL/GenBank/DDBJ databases">
        <authorList>
            <person name="Capua I."/>
            <person name="De Benedictis P."/>
            <person name="Joannis T."/>
            <person name="Lombin L.H."/>
            <person name="Cattoli G."/>
        </authorList>
    </citation>
    <scope>NUCLEOTIDE SEQUENCE [LARGE SCALE GENOMIC DNA]</scope>
    <source>
        <strain evidence="2 3">ISLP-3</strain>
    </source>
</reference>
<dbReference type="InterPro" id="IPR029058">
    <property type="entry name" value="AB_hydrolase_fold"/>
</dbReference>
<dbReference type="RefSeq" id="WP_093185311.1">
    <property type="nucleotide sequence ID" value="NZ_FMYH01000007.1"/>
</dbReference>
<sequence>MTRAPAVLRAARAGWAWGTDYAYVTWRQARGLLRPRDPSGLASGPRIPVVLVPGIYETWFFLEPLARALHRAGHPVVTVPALGLNTFDLETSARLVADRIAELGGHRVVLVAHSKGGLIGKYLLNRPGLTDAVVGVVAVNTPFRGSVYATRFPSRPVRALAPRFPDMVDLARDSTSHGRIVSIYGDFDPHIPGGSALEGAVNVHLPVMGHFRTVAHPEVLAAVTAQVARLEETSAPTAG</sequence>
<dbReference type="STRING" id="1814289.SAMN05216410_3313"/>